<evidence type="ECO:0000256" key="1">
    <source>
        <dbReference type="ARBA" id="ARBA00022603"/>
    </source>
</evidence>
<keyword evidence="3" id="KW-0808">Transferase</keyword>
<reference evidence="3 4" key="1">
    <citation type="journal article" date="2018" name="Mol. Plant">
        <title>The genome of Artemisia annua provides insight into the evolution of Asteraceae family and artemisinin biosynthesis.</title>
        <authorList>
            <person name="Shen Q."/>
            <person name="Zhang L."/>
            <person name="Liao Z."/>
            <person name="Wang S."/>
            <person name="Yan T."/>
            <person name="Shi P."/>
            <person name="Liu M."/>
            <person name="Fu X."/>
            <person name="Pan Q."/>
            <person name="Wang Y."/>
            <person name="Lv Z."/>
            <person name="Lu X."/>
            <person name="Zhang F."/>
            <person name="Jiang W."/>
            <person name="Ma Y."/>
            <person name="Chen M."/>
            <person name="Hao X."/>
            <person name="Li L."/>
            <person name="Tang Y."/>
            <person name="Lv G."/>
            <person name="Zhou Y."/>
            <person name="Sun X."/>
            <person name="Brodelius P.E."/>
            <person name="Rose J.K.C."/>
            <person name="Tang K."/>
        </authorList>
    </citation>
    <scope>NUCLEOTIDE SEQUENCE [LARGE SCALE GENOMIC DNA]</scope>
    <source>
        <strain evidence="4">cv. Huhao1</strain>
        <tissue evidence="3">Leaf</tissue>
    </source>
</reference>
<sequence length="139" mass="15188">MEIGMFAESGWHPLLGSARVILQGGAKKLVLSTPSTDAPMFVIGANELSEGVTQGEKVLLGGKRHSIGFSFDEPTIISDVRYDMLIARYSFGLVVQIVPDIRWGNRTRVVLDVGCGVVSFGGFLFNKDADYVFCSKRRT</sequence>
<dbReference type="Pfam" id="PF03141">
    <property type="entry name" value="Methyltransf_29"/>
    <property type="match status" value="1"/>
</dbReference>
<dbReference type="InterPro" id="IPR036291">
    <property type="entry name" value="NAD(P)-bd_dom_sf"/>
</dbReference>
<dbReference type="GO" id="GO:0008168">
    <property type="term" value="F:methyltransferase activity"/>
    <property type="evidence" value="ECO:0007669"/>
    <property type="project" value="UniProtKB-KW"/>
</dbReference>
<dbReference type="Gene3D" id="3.40.50.720">
    <property type="entry name" value="NAD(P)-binding Rossmann-like Domain"/>
    <property type="match status" value="1"/>
</dbReference>
<keyword evidence="4" id="KW-1185">Reference proteome</keyword>
<evidence type="ECO:0000313" key="4">
    <source>
        <dbReference type="Proteomes" id="UP000245207"/>
    </source>
</evidence>
<proteinExistence type="predicted"/>
<dbReference type="InterPro" id="IPR004159">
    <property type="entry name" value="Put_SAM_MeTrfase"/>
</dbReference>
<accession>A0A2U1KVH1</accession>
<keyword evidence="2" id="KW-0325">Glycoprotein</keyword>
<organism evidence="3 4">
    <name type="scientific">Artemisia annua</name>
    <name type="common">Sweet wormwood</name>
    <dbReference type="NCBI Taxonomy" id="35608"/>
    <lineage>
        <taxon>Eukaryota</taxon>
        <taxon>Viridiplantae</taxon>
        <taxon>Streptophyta</taxon>
        <taxon>Embryophyta</taxon>
        <taxon>Tracheophyta</taxon>
        <taxon>Spermatophyta</taxon>
        <taxon>Magnoliopsida</taxon>
        <taxon>eudicotyledons</taxon>
        <taxon>Gunneridae</taxon>
        <taxon>Pentapetalae</taxon>
        <taxon>asterids</taxon>
        <taxon>campanulids</taxon>
        <taxon>Asterales</taxon>
        <taxon>Asteraceae</taxon>
        <taxon>Asteroideae</taxon>
        <taxon>Anthemideae</taxon>
        <taxon>Artemisiinae</taxon>
        <taxon>Artemisia</taxon>
    </lineage>
</organism>
<dbReference type="GO" id="GO:0032259">
    <property type="term" value="P:methylation"/>
    <property type="evidence" value="ECO:0007669"/>
    <property type="project" value="UniProtKB-KW"/>
</dbReference>
<evidence type="ECO:0000256" key="2">
    <source>
        <dbReference type="ARBA" id="ARBA00023180"/>
    </source>
</evidence>
<name>A0A2U1KVH1_ARTAN</name>
<protein>
    <submittedName>
        <fullName evidence="3">Putative methyltransferase PMT27</fullName>
    </submittedName>
</protein>
<dbReference type="SUPFAM" id="SSF51735">
    <property type="entry name" value="NAD(P)-binding Rossmann-fold domains"/>
    <property type="match status" value="1"/>
</dbReference>
<keyword evidence="1 3" id="KW-0489">Methyltransferase</keyword>
<dbReference type="EMBL" id="PKPP01013579">
    <property type="protein sequence ID" value="PWA40732.1"/>
    <property type="molecule type" value="Genomic_DNA"/>
</dbReference>
<dbReference type="Proteomes" id="UP000245207">
    <property type="component" value="Unassembled WGS sequence"/>
</dbReference>
<comment type="caution">
    <text evidence="3">The sequence shown here is derived from an EMBL/GenBank/DDBJ whole genome shotgun (WGS) entry which is preliminary data.</text>
</comment>
<gene>
    <name evidence="3" type="ORF">CTI12_AA560160</name>
</gene>
<dbReference type="AlphaFoldDB" id="A0A2U1KVH1"/>
<evidence type="ECO:0000313" key="3">
    <source>
        <dbReference type="EMBL" id="PWA40732.1"/>
    </source>
</evidence>